<feature type="region of interest" description="Disordered" evidence="1">
    <location>
        <begin position="102"/>
        <end position="541"/>
    </location>
</feature>
<dbReference type="Proteomes" id="UP001199106">
    <property type="component" value="Unassembled WGS sequence"/>
</dbReference>
<comment type="caution">
    <text evidence="2">The sequence shown here is derived from an EMBL/GenBank/DDBJ whole genome shotgun (WGS) entry which is preliminary data.</text>
</comment>
<dbReference type="EMBL" id="JAANER010000001">
    <property type="protein sequence ID" value="KAG9195726.1"/>
    <property type="molecule type" value="Genomic_DNA"/>
</dbReference>
<feature type="compositionally biased region" description="Polar residues" evidence="1">
    <location>
        <begin position="263"/>
        <end position="272"/>
    </location>
</feature>
<feature type="compositionally biased region" description="Polar residues" evidence="1">
    <location>
        <begin position="500"/>
        <end position="513"/>
    </location>
</feature>
<feature type="compositionally biased region" description="Acidic residues" evidence="1">
    <location>
        <begin position="102"/>
        <end position="114"/>
    </location>
</feature>
<protein>
    <submittedName>
        <fullName evidence="2">Uncharacterized protein</fullName>
    </submittedName>
</protein>
<feature type="compositionally biased region" description="Polar residues" evidence="1">
    <location>
        <begin position="414"/>
        <end position="423"/>
    </location>
</feature>
<reference evidence="2" key="1">
    <citation type="submission" date="2021-07" db="EMBL/GenBank/DDBJ databases">
        <title>Genome Resource of American Ginseng Black Spot Pathogen Alternaria panax.</title>
        <authorList>
            <person name="Qiu C."/>
            <person name="Wang W."/>
            <person name="Liu Z."/>
        </authorList>
    </citation>
    <scope>NUCLEOTIDE SEQUENCE</scope>
    <source>
        <strain evidence="2">BNCC115425</strain>
    </source>
</reference>
<proteinExistence type="predicted"/>
<evidence type="ECO:0000313" key="2">
    <source>
        <dbReference type="EMBL" id="KAG9195726.1"/>
    </source>
</evidence>
<feature type="compositionally biased region" description="Polar residues" evidence="1">
    <location>
        <begin position="324"/>
        <end position="340"/>
    </location>
</feature>
<dbReference type="AlphaFoldDB" id="A0AAD4NU12"/>
<keyword evidence="3" id="KW-1185">Reference proteome</keyword>
<evidence type="ECO:0000256" key="1">
    <source>
        <dbReference type="SAM" id="MobiDB-lite"/>
    </source>
</evidence>
<feature type="region of interest" description="Disordered" evidence="1">
    <location>
        <begin position="1"/>
        <end position="25"/>
    </location>
</feature>
<feature type="compositionally biased region" description="Polar residues" evidence="1">
    <location>
        <begin position="668"/>
        <end position="686"/>
    </location>
</feature>
<name>A0AAD4NU12_9PLEO</name>
<feature type="compositionally biased region" description="Basic and acidic residues" evidence="1">
    <location>
        <begin position="435"/>
        <end position="444"/>
    </location>
</feature>
<gene>
    <name evidence="2" type="ORF">G6011_00847</name>
</gene>
<feature type="compositionally biased region" description="Polar residues" evidence="1">
    <location>
        <begin position="306"/>
        <end position="315"/>
    </location>
</feature>
<sequence length="800" mass="87145">MSGPGHAEPIVETTRSLKRKNLSDDDHDELNALDAIFKRIKTAVPRTPYILSTPSVNPYRYYSQQQANAWKIGRLWKSDEEHLQYRTYLYREPCQDCFELQAGEDDEPEPEPEPELTRSQASNGQPGKKKPNLSAFKVKPANGPNTPSFKISSPKLAPEKASKQANGVSKSEKLSVPPPKAESKSPRSSSGTLRDEHSVGKASGDAPLTNRLRAPSAQKSETTSSKGKIEKSDPSNFTLHGLPPLLSPVHEPMGNPYGLPNILSPTLPSNIQAELDRIEVQRKRADSDASASSSDRKSQTLAVPPSGSQQSNGTPKSEKRVRSVSINGKSPNPETVSQAEQPDPSMLVKLKFSKTKAPVVGQILRLPSKRANAERKERSDAPKATTTDTQPKVTDPPVIKKKPVPKVAARRGETTTPAASTPNAGAKLAPASTKVAEKRPRPDEDATLAVPPTKRPRAGSGPITPLQNTSSPAPPTKSSSAQKSHNQYATPKKDMKSVNMLRSQSSESNNNDVTPGRSGATPAGVKMEHKAGPTSAPLNTKKQADISLLGQTSAKLNQMGRALKHEATKILTTGGSNISKQDEKRAAVTNLECILAYMAAYSAQDLSLHLRGRAGEVEQTWKTLLPLCLSYSRCTKDHQHLDGLRSYLSSVIASAICTHVSQRYQNAGPSASALSHDSPQYATTHNPTRDRDRDRDTLAENFALLSDHTLKTHAHYRDARIALPLEDLQSLYKKTYAAREPNVRLAREPEKVSGARLSGPYFLPLGVDTTPLQAVRFGLRFLEEYCEREGLEYRVRVVLG</sequence>
<feature type="compositionally biased region" description="Basic and acidic residues" evidence="1">
    <location>
        <begin position="274"/>
        <end position="287"/>
    </location>
</feature>
<evidence type="ECO:0000313" key="3">
    <source>
        <dbReference type="Proteomes" id="UP001199106"/>
    </source>
</evidence>
<accession>A0AAD4NU12</accession>
<feature type="region of interest" description="Disordered" evidence="1">
    <location>
        <begin position="668"/>
        <end position="694"/>
    </location>
</feature>
<organism evidence="2 3">
    <name type="scientific">Alternaria panax</name>
    <dbReference type="NCBI Taxonomy" id="48097"/>
    <lineage>
        <taxon>Eukaryota</taxon>
        <taxon>Fungi</taxon>
        <taxon>Dikarya</taxon>
        <taxon>Ascomycota</taxon>
        <taxon>Pezizomycotina</taxon>
        <taxon>Dothideomycetes</taxon>
        <taxon>Pleosporomycetidae</taxon>
        <taxon>Pleosporales</taxon>
        <taxon>Pleosporineae</taxon>
        <taxon>Pleosporaceae</taxon>
        <taxon>Alternaria</taxon>
        <taxon>Alternaria sect. Panax</taxon>
    </lineage>
</organism>
<feature type="compositionally biased region" description="Polar residues" evidence="1">
    <location>
        <begin position="217"/>
        <end position="226"/>
    </location>
</feature>
<feature type="compositionally biased region" description="Basic and acidic residues" evidence="1">
    <location>
        <begin position="371"/>
        <end position="381"/>
    </location>
</feature>